<feature type="compositionally biased region" description="Basic and acidic residues" evidence="1">
    <location>
        <begin position="297"/>
        <end position="306"/>
    </location>
</feature>
<evidence type="ECO:0000313" key="3">
    <source>
        <dbReference type="Proteomes" id="UP000194127"/>
    </source>
</evidence>
<evidence type="ECO:0000313" key="2">
    <source>
        <dbReference type="EMBL" id="OSX66319.1"/>
    </source>
</evidence>
<feature type="compositionally biased region" description="Polar residues" evidence="1">
    <location>
        <begin position="181"/>
        <end position="203"/>
    </location>
</feature>
<sequence length="313" mass="33497">MGSTATLPPLPSSPHEEDLSRTGAWIEASSSGESSSGLRKGKEKDSDQETLHSEEEGDEAEGEEFSGADGYPPTKEEEAESRRIEENLQKWETAERERRKAARQSTMTSSGGSTLVSDITRRASLLWPSGRAKQASMGGVGAHHRVRTAEDGVPLDDIEGSPAITPAPSPEPGDNPFATPAASTLSLNNNLRPAIMTASSSMNPFEPHGNGDDASPTTPTAKRSTLEASSSSSKHPPPPEPLDLPRPRTPPPRTETPHANRPPEPIPPPTVAPPQQEEEPPAQTRWWTEWLCGCSEGPDRGGDHQAARTNPLE</sequence>
<feature type="compositionally biased region" description="Polar residues" evidence="1">
    <location>
        <begin position="104"/>
        <end position="117"/>
    </location>
</feature>
<feature type="compositionally biased region" description="Acidic residues" evidence="1">
    <location>
        <begin position="55"/>
        <end position="66"/>
    </location>
</feature>
<dbReference type="OrthoDB" id="3358973at2759"/>
<feature type="compositionally biased region" description="Pro residues" evidence="1">
    <location>
        <begin position="235"/>
        <end position="272"/>
    </location>
</feature>
<name>A0A1X6NCD9_9APHY</name>
<dbReference type="GeneID" id="36327510"/>
<keyword evidence="3" id="KW-1185">Reference proteome</keyword>
<reference evidence="2 3" key="1">
    <citation type="submission" date="2017-04" db="EMBL/GenBank/DDBJ databases">
        <title>Genome Sequence of the Model Brown-Rot Fungus Postia placenta SB12.</title>
        <authorList>
            <consortium name="DOE Joint Genome Institute"/>
            <person name="Gaskell J."/>
            <person name="Kersten P."/>
            <person name="Larrondo L.F."/>
            <person name="Canessa P."/>
            <person name="Martinez D."/>
            <person name="Hibbett D."/>
            <person name="Schmoll M."/>
            <person name="Kubicek C.P."/>
            <person name="Martinez A.T."/>
            <person name="Yadav J."/>
            <person name="Master E."/>
            <person name="Magnuson J.K."/>
            <person name="James T."/>
            <person name="Yaver D."/>
            <person name="Berka R."/>
            <person name="Labutti K."/>
            <person name="Lipzen A."/>
            <person name="Aerts A."/>
            <person name="Barry K."/>
            <person name="Henrissat B."/>
            <person name="Blanchette R."/>
            <person name="Grigoriev I."/>
            <person name="Cullen D."/>
        </authorList>
    </citation>
    <scope>NUCLEOTIDE SEQUENCE [LARGE SCALE GENOMIC DNA]</scope>
    <source>
        <strain evidence="2 3">MAD-698-R-SB12</strain>
    </source>
</reference>
<dbReference type="RefSeq" id="XP_024343113.1">
    <property type="nucleotide sequence ID" value="XM_024482561.1"/>
</dbReference>
<feature type="compositionally biased region" description="Basic and acidic residues" evidence="1">
    <location>
        <begin position="74"/>
        <end position="98"/>
    </location>
</feature>
<dbReference type="Proteomes" id="UP000194127">
    <property type="component" value="Unassembled WGS sequence"/>
</dbReference>
<feature type="compositionally biased region" description="Basic and acidic residues" evidence="1">
    <location>
        <begin position="40"/>
        <end position="54"/>
    </location>
</feature>
<gene>
    <name evidence="2" type="ORF">POSPLADRAFT_1072969</name>
</gene>
<dbReference type="EMBL" id="KZ110592">
    <property type="protein sequence ID" value="OSX66319.1"/>
    <property type="molecule type" value="Genomic_DNA"/>
</dbReference>
<feature type="compositionally biased region" description="Polar residues" evidence="1">
    <location>
        <begin position="215"/>
        <end position="234"/>
    </location>
</feature>
<dbReference type="AlphaFoldDB" id="A0A1X6NCD9"/>
<feature type="compositionally biased region" description="Low complexity" evidence="1">
    <location>
        <begin position="27"/>
        <end position="38"/>
    </location>
</feature>
<evidence type="ECO:0000256" key="1">
    <source>
        <dbReference type="SAM" id="MobiDB-lite"/>
    </source>
</evidence>
<organism evidence="2 3">
    <name type="scientific">Postia placenta MAD-698-R-SB12</name>
    <dbReference type="NCBI Taxonomy" id="670580"/>
    <lineage>
        <taxon>Eukaryota</taxon>
        <taxon>Fungi</taxon>
        <taxon>Dikarya</taxon>
        <taxon>Basidiomycota</taxon>
        <taxon>Agaricomycotina</taxon>
        <taxon>Agaricomycetes</taxon>
        <taxon>Polyporales</taxon>
        <taxon>Adustoporiaceae</taxon>
        <taxon>Rhodonia</taxon>
    </lineage>
</organism>
<protein>
    <submittedName>
        <fullName evidence="2">Uncharacterized protein</fullName>
    </submittedName>
</protein>
<accession>A0A1X6NCD9</accession>
<proteinExistence type="predicted"/>
<feature type="region of interest" description="Disordered" evidence="1">
    <location>
        <begin position="1"/>
        <end position="313"/>
    </location>
</feature>